<name>A0ABD3AQW0_9GENT</name>
<evidence type="ECO:0000256" key="3">
    <source>
        <dbReference type="PROSITE-ProRule" id="PRU00339"/>
    </source>
</evidence>
<feature type="repeat" description="TPR" evidence="3">
    <location>
        <begin position="60"/>
        <end position="93"/>
    </location>
</feature>
<dbReference type="Proteomes" id="UP001630127">
    <property type="component" value="Unassembled WGS sequence"/>
</dbReference>
<evidence type="ECO:0000313" key="4">
    <source>
        <dbReference type="EMBL" id="KAL3533451.1"/>
    </source>
</evidence>
<dbReference type="PANTHER" id="PTHR11242">
    <property type="entry name" value="ARYL HYDROCARBON RECEPTOR INTERACTING PROTEIN RELATED"/>
    <property type="match status" value="1"/>
</dbReference>
<protein>
    <submittedName>
        <fullName evidence="4">Uncharacterized protein</fullName>
    </submittedName>
</protein>
<dbReference type="SUPFAM" id="SSF48452">
    <property type="entry name" value="TPR-like"/>
    <property type="match status" value="1"/>
</dbReference>
<proteinExistence type="predicted"/>
<dbReference type="PANTHER" id="PTHR11242:SF16">
    <property type="entry name" value="ISOMERASE, PUTATIVE-RELATED"/>
    <property type="match status" value="1"/>
</dbReference>
<dbReference type="Gene3D" id="1.25.40.10">
    <property type="entry name" value="Tetratricopeptide repeat domain"/>
    <property type="match status" value="1"/>
</dbReference>
<evidence type="ECO:0000313" key="5">
    <source>
        <dbReference type="Proteomes" id="UP001630127"/>
    </source>
</evidence>
<keyword evidence="5" id="KW-1185">Reference proteome</keyword>
<keyword evidence="2 3" id="KW-0802">TPR repeat</keyword>
<dbReference type="InterPro" id="IPR011990">
    <property type="entry name" value="TPR-like_helical_dom_sf"/>
</dbReference>
<dbReference type="Pfam" id="PF14559">
    <property type="entry name" value="TPR_19"/>
    <property type="match status" value="1"/>
</dbReference>
<gene>
    <name evidence="4" type="ORF">ACH5RR_006972</name>
</gene>
<dbReference type="EMBL" id="JBJUIK010000003">
    <property type="protein sequence ID" value="KAL3533451.1"/>
    <property type="molecule type" value="Genomic_DNA"/>
</dbReference>
<accession>A0ABD3AQW0</accession>
<dbReference type="AlphaFoldDB" id="A0ABD3AQW0"/>
<evidence type="ECO:0000256" key="1">
    <source>
        <dbReference type="ARBA" id="ARBA00022737"/>
    </source>
</evidence>
<dbReference type="SMART" id="SM00028">
    <property type="entry name" value="TPR"/>
    <property type="match status" value="2"/>
</dbReference>
<reference evidence="4 5" key="1">
    <citation type="submission" date="2024-11" db="EMBL/GenBank/DDBJ databases">
        <title>A near-complete genome assembly of Cinchona calisaya.</title>
        <authorList>
            <person name="Lian D.C."/>
            <person name="Zhao X.W."/>
            <person name="Wei L."/>
        </authorList>
    </citation>
    <scope>NUCLEOTIDE SEQUENCE [LARGE SCALE GENOMIC DNA]</scope>
    <source>
        <tissue evidence="4">Nenye</tissue>
    </source>
</reference>
<keyword evidence="1" id="KW-0677">Repeat</keyword>
<dbReference type="InterPro" id="IPR039663">
    <property type="entry name" value="AIP/AIPL1/TTC9"/>
</dbReference>
<evidence type="ECO:0000256" key="2">
    <source>
        <dbReference type="ARBA" id="ARBA00022803"/>
    </source>
</evidence>
<dbReference type="PROSITE" id="PS50005">
    <property type="entry name" value="TPR"/>
    <property type="match status" value="1"/>
</dbReference>
<comment type="caution">
    <text evidence="4">The sequence shown here is derived from an EMBL/GenBank/DDBJ whole genome shotgun (WGS) entry which is preliminary data.</text>
</comment>
<dbReference type="InterPro" id="IPR019734">
    <property type="entry name" value="TPR_rpt"/>
</dbReference>
<organism evidence="4 5">
    <name type="scientific">Cinchona calisaya</name>
    <dbReference type="NCBI Taxonomy" id="153742"/>
    <lineage>
        <taxon>Eukaryota</taxon>
        <taxon>Viridiplantae</taxon>
        <taxon>Streptophyta</taxon>
        <taxon>Embryophyta</taxon>
        <taxon>Tracheophyta</taxon>
        <taxon>Spermatophyta</taxon>
        <taxon>Magnoliopsida</taxon>
        <taxon>eudicotyledons</taxon>
        <taxon>Gunneridae</taxon>
        <taxon>Pentapetalae</taxon>
        <taxon>asterids</taxon>
        <taxon>lamiids</taxon>
        <taxon>Gentianales</taxon>
        <taxon>Rubiaceae</taxon>
        <taxon>Cinchonoideae</taxon>
        <taxon>Cinchoneae</taxon>
        <taxon>Cinchona</taxon>
    </lineage>
</organism>
<sequence length="134" mass="15554">MQASKYIEFDHSFNDDEKFQASSLQLSCNLNNSACKLKLGKYLEASKLCTKVLELDPCNVKALFRRSQAYLRISELEKAEVDVKTVLAIDPNNREVRHVYQELNDKKKEYFRHDAEIFTKMLSRMGAAPYKNIL</sequence>